<keyword evidence="6" id="KW-0813">Transport</keyword>
<dbReference type="Proteomes" id="UP000177040">
    <property type="component" value="Unassembled WGS sequence"/>
</dbReference>
<feature type="transmembrane region" description="Helical" evidence="7">
    <location>
        <begin position="245"/>
        <end position="262"/>
    </location>
</feature>
<evidence type="ECO:0000256" key="2">
    <source>
        <dbReference type="ARBA" id="ARBA00008034"/>
    </source>
</evidence>
<organism evidence="8 9">
    <name type="scientific">Candidatus Magasanikbacteria bacterium RIFCSPLOWO2_01_FULL_40_15</name>
    <dbReference type="NCBI Taxonomy" id="1798686"/>
    <lineage>
        <taxon>Bacteria</taxon>
        <taxon>Candidatus Magasanikiibacteriota</taxon>
    </lineage>
</organism>
<keyword evidence="5 7" id="KW-0472">Membrane</keyword>
<dbReference type="GO" id="GO:0055085">
    <property type="term" value="P:transmembrane transport"/>
    <property type="evidence" value="ECO:0007669"/>
    <property type="project" value="InterPro"/>
</dbReference>
<evidence type="ECO:0000256" key="3">
    <source>
        <dbReference type="ARBA" id="ARBA00022692"/>
    </source>
</evidence>
<name>A0A1F6N4B6_9BACT</name>
<protein>
    <submittedName>
        <fullName evidence="8">Metal ABC transporter permease</fullName>
    </submittedName>
</protein>
<comment type="similarity">
    <text evidence="2 6">Belongs to the ABC-3 integral membrane protein family.</text>
</comment>
<feature type="transmembrane region" description="Helical" evidence="7">
    <location>
        <begin position="215"/>
        <end position="239"/>
    </location>
</feature>
<dbReference type="SUPFAM" id="SSF81345">
    <property type="entry name" value="ABC transporter involved in vitamin B12 uptake, BtuC"/>
    <property type="match status" value="1"/>
</dbReference>
<evidence type="ECO:0000256" key="5">
    <source>
        <dbReference type="ARBA" id="ARBA00023136"/>
    </source>
</evidence>
<dbReference type="Gene3D" id="1.10.3470.10">
    <property type="entry name" value="ABC transporter involved in vitamin B12 uptake, BtuC"/>
    <property type="match status" value="1"/>
</dbReference>
<evidence type="ECO:0000256" key="4">
    <source>
        <dbReference type="ARBA" id="ARBA00022989"/>
    </source>
</evidence>
<feature type="transmembrane region" description="Helical" evidence="7">
    <location>
        <begin position="86"/>
        <end position="109"/>
    </location>
</feature>
<dbReference type="PANTHER" id="PTHR30477">
    <property type="entry name" value="ABC-TRANSPORTER METAL-BINDING PROTEIN"/>
    <property type="match status" value="1"/>
</dbReference>
<dbReference type="EMBL" id="MFQH01000003">
    <property type="protein sequence ID" value="OGH78721.1"/>
    <property type="molecule type" value="Genomic_DNA"/>
</dbReference>
<dbReference type="PANTHER" id="PTHR30477:SF0">
    <property type="entry name" value="METAL TRANSPORT SYSTEM MEMBRANE PROTEIN TM_0125-RELATED"/>
    <property type="match status" value="1"/>
</dbReference>
<evidence type="ECO:0000313" key="8">
    <source>
        <dbReference type="EMBL" id="OGH78721.1"/>
    </source>
</evidence>
<dbReference type="InterPro" id="IPR037294">
    <property type="entry name" value="ABC_BtuC-like"/>
</dbReference>
<dbReference type="Pfam" id="PF00950">
    <property type="entry name" value="ABC-3"/>
    <property type="match status" value="1"/>
</dbReference>
<feature type="transmembrane region" description="Helical" evidence="7">
    <location>
        <begin position="170"/>
        <end position="203"/>
    </location>
</feature>
<evidence type="ECO:0000313" key="9">
    <source>
        <dbReference type="Proteomes" id="UP000177040"/>
    </source>
</evidence>
<comment type="subcellular location">
    <subcellularLocation>
        <location evidence="6">Cell membrane</location>
        <topology evidence="6">Multi-pass membrane protein</topology>
    </subcellularLocation>
    <subcellularLocation>
        <location evidence="1">Membrane</location>
        <topology evidence="1">Multi-pass membrane protein</topology>
    </subcellularLocation>
</comment>
<gene>
    <name evidence="8" type="ORF">A2983_04445</name>
</gene>
<keyword evidence="3 6" id="KW-0812">Transmembrane</keyword>
<feature type="transmembrane region" description="Helical" evidence="7">
    <location>
        <begin position="130"/>
        <end position="150"/>
    </location>
</feature>
<dbReference type="InterPro" id="IPR001626">
    <property type="entry name" value="ABC_TroCD"/>
</dbReference>
<reference evidence="8 9" key="1">
    <citation type="journal article" date="2016" name="Nat. Commun.">
        <title>Thousands of microbial genomes shed light on interconnected biogeochemical processes in an aquifer system.</title>
        <authorList>
            <person name="Anantharaman K."/>
            <person name="Brown C.T."/>
            <person name="Hug L.A."/>
            <person name="Sharon I."/>
            <person name="Castelle C.J."/>
            <person name="Probst A.J."/>
            <person name="Thomas B.C."/>
            <person name="Singh A."/>
            <person name="Wilkins M.J."/>
            <person name="Karaoz U."/>
            <person name="Brodie E.L."/>
            <person name="Williams K.H."/>
            <person name="Hubbard S.S."/>
            <person name="Banfield J.F."/>
        </authorList>
    </citation>
    <scope>NUCLEOTIDE SEQUENCE [LARGE SCALE GENOMIC DNA]</scope>
</reference>
<evidence type="ECO:0000256" key="6">
    <source>
        <dbReference type="RuleBase" id="RU003943"/>
    </source>
</evidence>
<accession>A0A1F6N4B6</accession>
<dbReference type="GO" id="GO:0043190">
    <property type="term" value="C:ATP-binding cassette (ABC) transporter complex"/>
    <property type="evidence" value="ECO:0007669"/>
    <property type="project" value="InterPro"/>
</dbReference>
<comment type="caution">
    <text evidence="8">The sequence shown here is derived from an EMBL/GenBank/DDBJ whole genome shotgun (WGS) entry which is preliminary data.</text>
</comment>
<sequence length="267" mass="28656">MLEFLAYDFMQRALGAGLVIAVIAPMIGLFLVVRRYSYLADTLAHVSLVGVALGLIARINPIISALGVAIVAAWGIERLRSSRRLFGESVLAIFLSGSLAIALLLMGANQRFNQNLFSYLFGSITTVTQWDVWLIVGLGIVALIGVLFLYKELFLVSLNEDLAAAEGLRVPALNLFMIMLAAVTIAVAMRIVGVLLIGALMVIPVTAAMQFKSSFKVTLVISVLFSIIAMVAGLLISFYLDLPTGATVVVLALLELILSGLINQTKK</sequence>
<proteinExistence type="inferred from homology"/>
<dbReference type="AlphaFoldDB" id="A0A1F6N4B6"/>
<dbReference type="GO" id="GO:0010043">
    <property type="term" value="P:response to zinc ion"/>
    <property type="evidence" value="ECO:0007669"/>
    <property type="project" value="TreeGrafter"/>
</dbReference>
<feature type="transmembrane region" description="Helical" evidence="7">
    <location>
        <begin position="45"/>
        <end position="74"/>
    </location>
</feature>
<keyword evidence="4 7" id="KW-1133">Transmembrane helix</keyword>
<evidence type="ECO:0000256" key="7">
    <source>
        <dbReference type="SAM" id="Phobius"/>
    </source>
</evidence>
<evidence type="ECO:0000256" key="1">
    <source>
        <dbReference type="ARBA" id="ARBA00004141"/>
    </source>
</evidence>
<feature type="transmembrane region" description="Helical" evidence="7">
    <location>
        <begin position="12"/>
        <end position="33"/>
    </location>
</feature>